<organism evidence="1">
    <name type="scientific">Anguilla anguilla</name>
    <name type="common">European freshwater eel</name>
    <name type="synonym">Muraena anguilla</name>
    <dbReference type="NCBI Taxonomy" id="7936"/>
    <lineage>
        <taxon>Eukaryota</taxon>
        <taxon>Metazoa</taxon>
        <taxon>Chordata</taxon>
        <taxon>Craniata</taxon>
        <taxon>Vertebrata</taxon>
        <taxon>Euteleostomi</taxon>
        <taxon>Actinopterygii</taxon>
        <taxon>Neopterygii</taxon>
        <taxon>Teleostei</taxon>
        <taxon>Anguilliformes</taxon>
        <taxon>Anguillidae</taxon>
        <taxon>Anguilla</taxon>
    </lineage>
</organism>
<protein>
    <submittedName>
        <fullName evidence="1">Uncharacterized protein</fullName>
    </submittedName>
</protein>
<proteinExistence type="predicted"/>
<accession>A0A0E9UQ20</accession>
<dbReference type="EMBL" id="GBXM01040736">
    <property type="protein sequence ID" value="JAH67841.1"/>
    <property type="molecule type" value="Transcribed_RNA"/>
</dbReference>
<evidence type="ECO:0000313" key="1">
    <source>
        <dbReference type="EMBL" id="JAH67841.1"/>
    </source>
</evidence>
<dbReference type="AlphaFoldDB" id="A0A0E9UQ20"/>
<name>A0A0E9UQ20_ANGAN</name>
<reference evidence="1" key="2">
    <citation type="journal article" date="2015" name="Fish Shellfish Immunol.">
        <title>Early steps in the European eel (Anguilla anguilla)-Vibrio vulnificus interaction in the gills: Role of the RtxA13 toxin.</title>
        <authorList>
            <person name="Callol A."/>
            <person name="Pajuelo D."/>
            <person name="Ebbesson L."/>
            <person name="Teles M."/>
            <person name="MacKenzie S."/>
            <person name="Amaro C."/>
        </authorList>
    </citation>
    <scope>NUCLEOTIDE SEQUENCE</scope>
</reference>
<sequence length="28" mass="3259">MLHIEICWILQNAGYYSLLNLAKLNRPA</sequence>
<reference evidence="1" key="1">
    <citation type="submission" date="2014-11" db="EMBL/GenBank/DDBJ databases">
        <authorList>
            <person name="Amaro Gonzalez C."/>
        </authorList>
    </citation>
    <scope>NUCLEOTIDE SEQUENCE</scope>
</reference>